<dbReference type="AlphaFoldDB" id="N6VYR4"/>
<dbReference type="Pfam" id="PF12697">
    <property type="entry name" value="Abhydrolase_6"/>
    <property type="match status" value="1"/>
</dbReference>
<accession>N6VYR4</accession>
<keyword evidence="2" id="KW-0378">Hydrolase</keyword>
<dbReference type="eggNOG" id="COG1647">
    <property type="taxonomic scope" value="Bacteria"/>
</dbReference>
<dbReference type="PROSITE" id="PS51257">
    <property type="entry name" value="PROKAR_LIPOPROTEIN"/>
    <property type="match status" value="1"/>
</dbReference>
<dbReference type="GO" id="GO:0016787">
    <property type="term" value="F:hydrolase activity"/>
    <property type="evidence" value="ECO:0007669"/>
    <property type="project" value="UniProtKB-KW"/>
</dbReference>
<protein>
    <submittedName>
        <fullName evidence="2">Alpha/beta fold hydrolase</fullName>
    </submittedName>
</protein>
<proteinExistence type="predicted"/>
<sequence>MAADSKLLRFTLIILAGLWLSGCAASSSRYEPAPQQLQAQPVGDFDEYARQVRNHLEQYRVAIDGFPLEDQVAWNMPYEIPPATTCNADSESVGILLVHGLSDSPYMFRDLANTLAARCVRVRTLLLQGHGTRPGDLVDAEADVWRAQVDAHFAALRETVDHAFIGGFSLGGALATERALDPDQPAPAGLLAVAPAWELNGLRDYLWLAPYAAWFRDFVEEEPELNPVKYESLAINAAAQVADVRAGVQAILSAREQIDLPLMLVATEADSVINLPFLAQQFKFRFEHPASRMLVFRDTRETLPELLNDPRIRSLNSYLPEARVLELSHMSLNIAPDNPLYGINGPLNRCLEPNGLTLQDCEALAEDDLWFGAWHPGALEVPTSRLTYNPYFDVVADTLTQFMQAALAGADESPYTAIHEPDR</sequence>
<organism evidence="2 3">
    <name type="scientific">Marinobacter nanhaiticus D15-8W</name>
    <dbReference type="NCBI Taxonomy" id="626887"/>
    <lineage>
        <taxon>Bacteria</taxon>
        <taxon>Pseudomonadati</taxon>
        <taxon>Pseudomonadota</taxon>
        <taxon>Gammaproteobacteria</taxon>
        <taxon>Pseudomonadales</taxon>
        <taxon>Marinobacteraceae</taxon>
        <taxon>Marinobacter</taxon>
    </lineage>
</organism>
<comment type="caution">
    <text evidence="2">The sequence shown here is derived from an EMBL/GenBank/DDBJ whole genome shotgun (WGS) entry which is preliminary data.</text>
</comment>
<dbReference type="InterPro" id="IPR029058">
    <property type="entry name" value="AB_hydrolase_fold"/>
</dbReference>
<evidence type="ECO:0000313" key="2">
    <source>
        <dbReference type="EMBL" id="ENO15400.1"/>
    </source>
</evidence>
<dbReference type="SUPFAM" id="SSF53474">
    <property type="entry name" value="alpha/beta-Hydrolases"/>
    <property type="match status" value="1"/>
</dbReference>
<dbReference type="InterPro" id="IPR000073">
    <property type="entry name" value="AB_hydrolase_1"/>
</dbReference>
<gene>
    <name evidence="2" type="ORF">J057_08616</name>
</gene>
<dbReference type="OrthoDB" id="8476759at2"/>
<feature type="domain" description="AB hydrolase-1" evidence="1">
    <location>
        <begin position="95"/>
        <end position="283"/>
    </location>
</feature>
<dbReference type="PATRIC" id="fig|626887.3.peg.1720"/>
<dbReference type="RefSeq" id="WP_004579696.1">
    <property type="nucleotide sequence ID" value="NZ_AP028878.1"/>
</dbReference>
<reference evidence="2 3" key="1">
    <citation type="journal article" date="2013" name="Genome Announc.">
        <title>Genome Sequence of the Polycyclic Aromatic Hydrocarbon-Degrading Bacterium Strain Marinobacter nanhaiticus D15-8WT.</title>
        <authorList>
            <person name="Cui Z."/>
            <person name="Gao W."/>
            <person name="Li Q."/>
            <person name="Xu G."/>
            <person name="Zheng L."/>
        </authorList>
    </citation>
    <scope>NUCLEOTIDE SEQUENCE [LARGE SCALE GENOMIC DNA]</scope>
    <source>
        <strain evidence="2 3">D15-8W</strain>
    </source>
</reference>
<dbReference type="EMBL" id="APLQ01000011">
    <property type="protein sequence ID" value="ENO15400.1"/>
    <property type="molecule type" value="Genomic_DNA"/>
</dbReference>
<dbReference type="HOGENOM" id="CLU_048269_0_0_6"/>
<dbReference type="STRING" id="626887.J057_08616"/>
<name>N6VYR4_9GAMM</name>
<evidence type="ECO:0000259" key="1">
    <source>
        <dbReference type="Pfam" id="PF12697"/>
    </source>
</evidence>
<dbReference type="Proteomes" id="UP000013165">
    <property type="component" value="Unassembled WGS sequence"/>
</dbReference>
<evidence type="ECO:0000313" key="3">
    <source>
        <dbReference type="Proteomes" id="UP000013165"/>
    </source>
</evidence>
<keyword evidence="3" id="KW-1185">Reference proteome</keyword>
<dbReference type="Gene3D" id="3.40.50.1820">
    <property type="entry name" value="alpha/beta hydrolase"/>
    <property type="match status" value="1"/>
</dbReference>